<evidence type="ECO:0000313" key="3">
    <source>
        <dbReference type="EMBL" id="EAT80443.2"/>
    </source>
</evidence>
<dbReference type="Pfam" id="PF22942">
    <property type="entry name" value="DUF7025"/>
    <property type="match status" value="1"/>
</dbReference>
<dbReference type="AlphaFoldDB" id="Q0U883"/>
<dbReference type="RefSeq" id="XP_001802263.1">
    <property type="nucleotide sequence ID" value="XM_001802211.1"/>
</dbReference>
<dbReference type="InterPro" id="IPR003959">
    <property type="entry name" value="ATPase_AAA_core"/>
</dbReference>
<feature type="domain" description="AAA+ ATPase" evidence="2">
    <location>
        <begin position="471"/>
        <end position="595"/>
    </location>
</feature>
<dbReference type="STRING" id="321614.Q0U883"/>
<dbReference type="GO" id="GO:0005524">
    <property type="term" value="F:ATP binding"/>
    <property type="evidence" value="ECO:0007669"/>
    <property type="project" value="InterPro"/>
</dbReference>
<dbReference type="SMART" id="SM00382">
    <property type="entry name" value="AAA"/>
    <property type="match status" value="1"/>
</dbReference>
<evidence type="ECO:0000313" key="4">
    <source>
        <dbReference type="Proteomes" id="UP000001055"/>
    </source>
</evidence>
<dbReference type="GeneID" id="5979173"/>
<dbReference type="Proteomes" id="UP000001055">
    <property type="component" value="Unassembled WGS sequence"/>
</dbReference>
<dbReference type="InterPro" id="IPR054289">
    <property type="entry name" value="DUF7025"/>
</dbReference>
<accession>Q0U883</accession>
<evidence type="ECO:0000256" key="1">
    <source>
        <dbReference type="SAM" id="MobiDB-lite"/>
    </source>
</evidence>
<dbReference type="SUPFAM" id="SSF52540">
    <property type="entry name" value="P-loop containing nucleoside triphosphate hydrolases"/>
    <property type="match status" value="1"/>
</dbReference>
<dbReference type="eggNOG" id="KOG0742">
    <property type="taxonomic scope" value="Eukaryota"/>
</dbReference>
<dbReference type="PANTHER" id="PTHR46411:SF4">
    <property type="entry name" value="AAA+ ATPASE DOMAIN-CONTAINING PROTEIN"/>
    <property type="match status" value="1"/>
</dbReference>
<reference evidence="4" key="1">
    <citation type="journal article" date="2007" name="Plant Cell">
        <title>Dothideomycete-plant interactions illuminated by genome sequencing and EST analysis of the wheat pathogen Stagonospora nodorum.</title>
        <authorList>
            <person name="Hane J.K."/>
            <person name="Lowe R.G."/>
            <person name="Solomon P.S."/>
            <person name="Tan K.C."/>
            <person name="Schoch C.L."/>
            <person name="Spatafora J.W."/>
            <person name="Crous P.W."/>
            <person name="Kodira C."/>
            <person name="Birren B.W."/>
            <person name="Galagan J.E."/>
            <person name="Torriani S.F."/>
            <person name="McDonald B.A."/>
            <person name="Oliver R.P."/>
        </authorList>
    </citation>
    <scope>NUCLEOTIDE SEQUENCE [LARGE SCALE GENOMIC DNA]</scope>
    <source>
        <strain evidence="4">SN15 / ATCC MYA-4574 / FGSC 10173</strain>
    </source>
</reference>
<dbReference type="HOGENOM" id="CLU_004471_6_0_1"/>
<gene>
    <name evidence="3" type="ORF">SNOG_12031</name>
</gene>
<dbReference type="EMBL" id="CH445345">
    <property type="protein sequence ID" value="EAT80443.2"/>
    <property type="molecule type" value="Genomic_DNA"/>
</dbReference>
<feature type="compositionally biased region" description="Polar residues" evidence="1">
    <location>
        <begin position="61"/>
        <end position="70"/>
    </location>
</feature>
<sequence length="723" mass="83752">MAMLQGNIRSALIEGSTSTLVSGLSPDDIDHSSSFFSHTASVEEDEMLDKPHEHDAKKGTELSSSDRTPSVQWGGNQYIRIYSRAVVNALQSVVNYYPNQTLAGSPVDIYKPYAILAHHWEPLERFRASFHPDAVGRIADDCEVHDTYEHLGYLLEFMERELRDEINKEHARWEQDIPKASFGMLWLLFPPGTDVYYDEDDNGSQEPYVISQVSFRIINQSWNEYSVDLWNLDGHEHEIRPHRDKYFLTRFHGEKPITELSIFPCKYHPDHKNRYTELVKRGTAYYRLRQKRCMYYDGEGDSWPRLPYKGYVMVDPGKEQEDLELAYEETDETVDQKPSALPLCNCDRCCAMETERTRPAKFEAYKKIELKKTTGLTHHQYFICNRSTWAFILGIREWKLLFIDGFSEPKWDLGLIDGLVLKSHYKDMLKDLSRMFVEQQLSKKSEGKPKEGGSAARPTPWTADYIENKGKGLVFLLHGKPGVGKTYTAECIAHQVKRPLLSVTCADIGVEPREVENNLRRWFKTARRWDAIMLLDEADIYMEYRQIHDLTRNNLVAGFLRAIEYYDGVLFLTTNRIGTFDEAFLSRITAIYYDNFSDDDRKQIWGNYFEKLEMERGADIYVPMSTKEYATDSKDVRELLWNGREIRNAFQIAVNLAQAEGNKNSDGKVTVKEKHIKVTVELSRDFKRYMVSLHHKTESERARVAGTRYDDFGAPKGLGANMT</sequence>
<dbReference type="InterPro" id="IPR056599">
    <property type="entry name" value="AAA_lid_fung"/>
</dbReference>
<name>Q0U883_PHANO</name>
<dbReference type="VEuPathDB" id="FungiDB:JI435_120310"/>
<dbReference type="Pfam" id="PF23232">
    <property type="entry name" value="AAA_lid_13"/>
    <property type="match status" value="1"/>
</dbReference>
<dbReference type="InterPro" id="IPR003593">
    <property type="entry name" value="AAA+_ATPase"/>
</dbReference>
<evidence type="ECO:0000259" key="2">
    <source>
        <dbReference type="SMART" id="SM00382"/>
    </source>
</evidence>
<feature type="region of interest" description="Disordered" evidence="1">
    <location>
        <begin position="40"/>
        <end position="70"/>
    </location>
</feature>
<dbReference type="InterPro" id="IPR027417">
    <property type="entry name" value="P-loop_NTPase"/>
</dbReference>
<dbReference type="Pfam" id="PF00004">
    <property type="entry name" value="AAA"/>
    <property type="match status" value="1"/>
</dbReference>
<dbReference type="KEGG" id="pno:SNOG_12031"/>
<dbReference type="Gene3D" id="3.40.50.300">
    <property type="entry name" value="P-loop containing nucleotide triphosphate hydrolases"/>
    <property type="match status" value="1"/>
</dbReference>
<dbReference type="InParanoid" id="Q0U883"/>
<feature type="compositionally biased region" description="Basic and acidic residues" evidence="1">
    <location>
        <begin position="48"/>
        <end position="60"/>
    </location>
</feature>
<proteinExistence type="predicted"/>
<dbReference type="GO" id="GO:0016887">
    <property type="term" value="F:ATP hydrolysis activity"/>
    <property type="evidence" value="ECO:0007669"/>
    <property type="project" value="InterPro"/>
</dbReference>
<dbReference type="CDD" id="cd19481">
    <property type="entry name" value="RecA-like_protease"/>
    <property type="match status" value="1"/>
</dbReference>
<protein>
    <recommendedName>
        <fullName evidence="2">AAA+ ATPase domain-containing protein</fullName>
    </recommendedName>
</protein>
<organism evidence="3 4">
    <name type="scientific">Phaeosphaeria nodorum (strain SN15 / ATCC MYA-4574 / FGSC 10173)</name>
    <name type="common">Glume blotch fungus</name>
    <name type="synonym">Parastagonospora nodorum</name>
    <dbReference type="NCBI Taxonomy" id="321614"/>
    <lineage>
        <taxon>Eukaryota</taxon>
        <taxon>Fungi</taxon>
        <taxon>Dikarya</taxon>
        <taxon>Ascomycota</taxon>
        <taxon>Pezizomycotina</taxon>
        <taxon>Dothideomycetes</taxon>
        <taxon>Pleosporomycetidae</taxon>
        <taxon>Pleosporales</taxon>
        <taxon>Pleosporineae</taxon>
        <taxon>Phaeosphaeriaceae</taxon>
        <taxon>Parastagonospora</taxon>
    </lineage>
</organism>
<dbReference type="PANTHER" id="PTHR46411">
    <property type="entry name" value="FAMILY ATPASE, PUTATIVE-RELATED"/>
    <property type="match status" value="1"/>
</dbReference>